<proteinExistence type="predicted"/>
<accession>A0A1M7UYD3</accession>
<dbReference type="RefSeq" id="WP_072775131.1">
    <property type="nucleotide sequence ID" value="NZ_FRDN01000021.1"/>
</dbReference>
<dbReference type="CDD" id="cd11586">
    <property type="entry name" value="VbhA_like"/>
    <property type="match status" value="1"/>
</dbReference>
<dbReference type="InterPro" id="IPR033788">
    <property type="entry name" value="VbhA-like"/>
</dbReference>
<protein>
    <recommendedName>
        <fullName evidence="3">Antitoxin VbhA domain-containing protein</fullName>
    </recommendedName>
</protein>
<gene>
    <name evidence="1" type="ORF">SAMN02745215_05062</name>
</gene>
<keyword evidence="2" id="KW-1185">Reference proteome</keyword>
<dbReference type="EMBL" id="FRDN01000021">
    <property type="protein sequence ID" value="SHN87978.1"/>
    <property type="molecule type" value="Genomic_DNA"/>
</dbReference>
<organism evidence="1 2">
    <name type="scientific">Desulfitobacterium chlororespirans DSM 11544</name>
    <dbReference type="NCBI Taxonomy" id="1121395"/>
    <lineage>
        <taxon>Bacteria</taxon>
        <taxon>Bacillati</taxon>
        <taxon>Bacillota</taxon>
        <taxon>Clostridia</taxon>
        <taxon>Eubacteriales</taxon>
        <taxon>Desulfitobacteriaceae</taxon>
        <taxon>Desulfitobacterium</taxon>
    </lineage>
</organism>
<dbReference type="Proteomes" id="UP000184010">
    <property type="component" value="Unassembled WGS sequence"/>
</dbReference>
<reference evidence="2" key="1">
    <citation type="submission" date="2016-12" db="EMBL/GenBank/DDBJ databases">
        <authorList>
            <person name="Varghese N."/>
            <person name="Submissions S."/>
        </authorList>
    </citation>
    <scope>NUCLEOTIDE SEQUENCE [LARGE SCALE GENOMIC DNA]</scope>
    <source>
        <strain evidence="2">DSM 11544</strain>
    </source>
</reference>
<name>A0A1M7UYD3_9FIRM</name>
<evidence type="ECO:0000313" key="1">
    <source>
        <dbReference type="EMBL" id="SHN87978.1"/>
    </source>
</evidence>
<dbReference type="InterPro" id="IPR043038">
    <property type="entry name" value="VbhA_sf"/>
</dbReference>
<dbReference type="STRING" id="1121395.SAMN02745215_05062"/>
<evidence type="ECO:0000313" key="2">
    <source>
        <dbReference type="Proteomes" id="UP000184010"/>
    </source>
</evidence>
<dbReference type="AlphaFoldDB" id="A0A1M7UYD3"/>
<evidence type="ECO:0008006" key="3">
    <source>
        <dbReference type="Google" id="ProtNLM"/>
    </source>
</evidence>
<sequence length="59" mass="6666">MKSNEKLSPEKIQKILDDGKASMAIEGFEVTEKEEELVRQYLEGALSEEEVIKRIKGGL</sequence>
<dbReference type="Gene3D" id="1.10.8.1050">
    <property type="entry name" value="Antitoxin VbhA-like"/>
    <property type="match status" value="1"/>
</dbReference>